<gene>
    <name evidence="1" type="ORF">FSARC_2164</name>
</gene>
<protein>
    <submittedName>
        <fullName evidence="1">Uncharacterized protein</fullName>
    </submittedName>
</protein>
<proteinExistence type="predicted"/>
<accession>A0A8H4XE78</accession>
<comment type="caution">
    <text evidence="1">The sequence shown here is derived from an EMBL/GenBank/DDBJ whole genome shotgun (WGS) entry which is preliminary data.</text>
</comment>
<organism evidence="1 2">
    <name type="scientific">Fusarium sarcochroum</name>
    <dbReference type="NCBI Taxonomy" id="1208366"/>
    <lineage>
        <taxon>Eukaryota</taxon>
        <taxon>Fungi</taxon>
        <taxon>Dikarya</taxon>
        <taxon>Ascomycota</taxon>
        <taxon>Pezizomycotina</taxon>
        <taxon>Sordariomycetes</taxon>
        <taxon>Hypocreomycetidae</taxon>
        <taxon>Hypocreales</taxon>
        <taxon>Nectriaceae</taxon>
        <taxon>Fusarium</taxon>
        <taxon>Fusarium lateritium species complex</taxon>
    </lineage>
</organism>
<dbReference type="Proteomes" id="UP000622797">
    <property type="component" value="Unassembled WGS sequence"/>
</dbReference>
<reference evidence="1" key="2">
    <citation type="submission" date="2020-05" db="EMBL/GenBank/DDBJ databases">
        <authorList>
            <person name="Kim H.-S."/>
            <person name="Proctor R.H."/>
            <person name="Brown D.W."/>
        </authorList>
    </citation>
    <scope>NUCLEOTIDE SEQUENCE</scope>
    <source>
        <strain evidence="1">NRRL 20472</strain>
    </source>
</reference>
<evidence type="ECO:0000313" key="1">
    <source>
        <dbReference type="EMBL" id="KAF4970894.1"/>
    </source>
</evidence>
<evidence type="ECO:0000313" key="2">
    <source>
        <dbReference type="Proteomes" id="UP000622797"/>
    </source>
</evidence>
<name>A0A8H4XE78_9HYPO</name>
<dbReference type="OrthoDB" id="5041689at2759"/>
<keyword evidence="2" id="KW-1185">Reference proteome</keyword>
<dbReference type="AlphaFoldDB" id="A0A8H4XE78"/>
<dbReference type="EMBL" id="JABEXW010000107">
    <property type="protein sequence ID" value="KAF4970894.1"/>
    <property type="molecule type" value="Genomic_DNA"/>
</dbReference>
<sequence length="97" mass="11262">MSQYREIKIVMSSRPCTTSTITTKNKRKAAWQGCLFRPIKTWATALFGKKSTYTELDEDYEPLLEEKMAPRPTYAASTFMRRAASRTIRKYNRLSQG</sequence>
<reference evidence="1" key="1">
    <citation type="journal article" date="2020" name="BMC Genomics">
        <title>Correction to: Identification and distribution of gene clusters required for synthesis of sphingolipid metabolism inhibitors in diverse species of the filamentous fungus Fusarium.</title>
        <authorList>
            <person name="Kim H.S."/>
            <person name="Lohmar J.M."/>
            <person name="Busman M."/>
            <person name="Brown D.W."/>
            <person name="Naumann T.A."/>
            <person name="Divon H.H."/>
            <person name="Lysoe E."/>
            <person name="Uhlig S."/>
            <person name="Proctor R.H."/>
        </authorList>
    </citation>
    <scope>NUCLEOTIDE SEQUENCE</scope>
    <source>
        <strain evidence="1">NRRL 20472</strain>
    </source>
</reference>